<feature type="transmembrane region" description="Helical" evidence="1">
    <location>
        <begin position="203"/>
        <end position="222"/>
    </location>
</feature>
<evidence type="ECO:0000313" key="3">
    <source>
        <dbReference type="EMBL" id="GGH38164.1"/>
    </source>
</evidence>
<evidence type="ECO:0000259" key="2">
    <source>
        <dbReference type="Pfam" id="PF07730"/>
    </source>
</evidence>
<gene>
    <name evidence="3" type="ORF">GCM10010921_08570</name>
</gene>
<dbReference type="Pfam" id="PF07730">
    <property type="entry name" value="HisKA_3"/>
    <property type="match status" value="1"/>
</dbReference>
<feature type="transmembrane region" description="Helical" evidence="1">
    <location>
        <begin position="79"/>
        <end position="101"/>
    </location>
</feature>
<feature type="transmembrane region" description="Helical" evidence="1">
    <location>
        <begin position="265"/>
        <end position="289"/>
    </location>
</feature>
<feature type="domain" description="Signal transduction histidine kinase subgroup 3 dimerisation and phosphoacceptor" evidence="2">
    <location>
        <begin position="451"/>
        <end position="517"/>
    </location>
</feature>
<feature type="transmembrane region" description="Helical" evidence="1">
    <location>
        <begin position="107"/>
        <end position="133"/>
    </location>
</feature>
<proteinExistence type="predicted"/>
<feature type="transmembrane region" description="Helical" evidence="1">
    <location>
        <begin position="145"/>
        <end position="166"/>
    </location>
</feature>
<dbReference type="GO" id="GO:0016020">
    <property type="term" value="C:membrane"/>
    <property type="evidence" value="ECO:0007669"/>
    <property type="project" value="InterPro"/>
</dbReference>
<keyword evidence="1" id="KW-1133">Transmembrane helix</keyword>
<dbReference type="EMBL" id="BMJY01000002">
    <property type="protein sequence ID" value="GGH38164.1"/>
    <property type="molecule type" value="Genomic_DNA"/>
</dbReference>
<keyword evidence="4" id="KW-1185">Reference proteome</keyword>
<evidence type="ECO:0000256" key="1">
    <source>
        <dbReference type="SAM" id="Phobius"/>
    </source>
</evidence>
<dbReference type="InterPro" id="IPR011712">
    <property type="entry name" value="Sig_transdc_His_kin_sub3_dim/P"/>
</dbReference>
<dbReference type="Gene3D" id="1.20.5.1930">
    <property type="match status" value="1"/>
</dbReference>
<organism evidence="3 4">
    <name type="scientific">Microbacterium album</name>
    <dbReference type="NCBI Taxonomy" id="2053191"/>
    <lineage>
        <taxon>Bacteria</taxon>
        <taxon>Bacillati</taxon>
        <taxon>Actinomycetota</taxon>
        <taxon>Actinomycetes</taxon>
        <taxon>Micrococcales</taxon>
        <taxon>Microbacteriaceae</taxon>
        <taxon>Microbacterium</taxon>
    </lineage>
</organism>
<keyword evidence="1" id="KW-0472">Membrane</keyword>
<evidence type="ECO:0000313" key="4">
    <source>
        <dbReference type="Proteomes" id="UP000657592"/>
    </source>
</evidence>
<dbReference type="GO" id="GO:0046983">
    <property type="term" value="F:protein dimerization activity"/>
    <property type="evidence" value="ECO:0007669"/>
    <property type="project" value="InterPro"/>
</dbReference>
<reference evidence="3" key="1">
    <citation type="journal article" date="2014" name="Int. J. Syst. Evol. Microbiol.">
        <title>Complete genome sequence of Corynebacterium casei LMG S-19264T (=DSM 44701T), isolated from a smear-ripened cheese.</title>
        <authorList>
            <consortium name="US DOE Joint Genome Institute (JGI-PGF)"/>
            <person name="Walter F."/>
            <person name="Albersmeier A."/>
            <person name="Kalinowski J."/>
            <person name="Ruckert C."/>
        </authorList>
    </citation>
    <scope>NUCLEOTIDE SEQUENCE</scope>
    <source>
        <strain evidence="3">CGMCC 1.15794</strain>
    </source>
</reference>
<keyword evidence="1" id="KW-0812">Transmembrane</keyword>
<sequence length="637" mass="66388">MTTRSLATTARRPAGRVGVRAVLAGLVLAAAIAPVAAAVGVGMATDADLTPWVRLLTTAGIYAPVAAVSIRFRRYDVALIEGALSVLSGWVALFSVLHMLSPDVAPLFAVLVVTSHLWSLAELSALGLLAWLLMPRHIPAPRAGVAIGATALVLEIAATLGGLILPSAGWDVPIPLAVAILSLGTATVVIARGWRPSSPRERAASRWFLLGASLLLASYARLLPQLPAPLIGLADAGFVLSHAFLPLGILALSGVTSRTRHTGDIVAVAQSLAFGISAYLAVEVAAASVGMDPRLGGALAAAALALVFGATVRMTRARLDAVFAVPPPDARQVLARLGEHLARPGSGGLGDLATALKDTWTLASVDIDLGAAGRATAGHPDGAPITLTLASAGRPVGTLTLTGGGRHSLQDAVLPVLRQTAGLIAVAVQLAVVNEEVAATRRRTLEVQREERRLLHGELHDSLAPALAGIGMRLSAAETMLSRGDRRWNDELRALRADTSALTEDVRRLSRMLLPTALDQGDLEGALGELSTAVSGPELQVEIDARGSDVLASDDQLRVYLLLAECLNLARRSESIRWARCSIVLGDTSTRISVHVEPGPFDPEDARTIRRRAREFGAHTGDAVAAGAGTIEAEFPR</sequence>
<dbReference type="RefSeq" id="WP_188755004.1">
    <property type="nucleotide sequence ID" value="NZ_BMJY01000002.1"/>
</dbReference>
<feature type="transmembrane region" description="Helical" evidence="1">
    <location>
        <begin position="295"/>
        <end position="312"/>
    </location>
</feature>
<dbReference type="Proteomes" id="UP000657592">
    <property type="component" value="Unassembled WGS sequence"/>
</dbReference>
<feature type="transmembrane region" description="Helical" evidence="1">
    <location>
        <begin position="172"/>
        <end position="191"/>
    </location>
</feature>
<comment type="caution">
    <text evidence="3">The sequence shown here is derived from an EMBL/GenBank/DDBJ whole genome shotgun (WGS) entry which is preliminary data.</text>
</comment>
<reference evidence="3" key="2">
    <citation type="submission" date="2020-09" db="EMBL/GenBank/DDBJ databases">
        <authorList>
            <person name="Sun Q."/>
            <person name="Zhou Y."/>
        </authorList>
    </citation>
    <scope>NUCLEOTIDE SEQUENCE</scope>
    <source>
        <strain evidence="3">CGMCC 1.15794</strain>
    </source>
</reference>
<protein>
    <recommendedName>
        <fullName evidence="2">Signal transduction histidine kinase subgroup 3 dimerisation and phosphoacceptor domain-containing protein</fullName>
    </recommendedName>
</protein>
<name>A0A917IER2_9MICO</name>
<accession>A0A917IER2</accession>
<feature type="transmembrane region" description="Helical" evidence="1">
    <location>
        <begin position="228"/>
        <end position="253"/>
    </location>
</feature>
<feature type="transmembrane region" description="Helical" evidence="1">
    <location>
        <begin position="53"/>
        <end position="72"/>
    </location>
</feature>
<dbReference type="GO" id="GO:0000155">
    <property type="term" value="F:phosphorelay sensor kinase activity"/>
    <property type="evidence" value="ECO:0007669"/>
    <property type="project" value="InterPro"/>
</dbReference>
<dbReference type="AlphaFoldDB" id="A0A917IER2"/>